<dbReference type="AlphaFoldDB" id="A0A067SQF3"/>
<proteinExistence type="predicted"/>
<feature type="transmembrane region" description="Helical" evidence="1">
    <location>
        <begin position="256"/>
        <end position="275"/>
    </location>
</feature>
<feature type="transmembrane region" description="Helical" evidence="1">
    <location>
        <begin position="200"/>
        <end position="219"/>
    </location>
</feature>
<gene>
    <name evidence="2" type="ORF">GALMADRAFT_251684</name>
</gene>
<protein>
    <submittedName>
        <fullName evidence="2">Uncharacterized protein</fullName>
    </submittedName>
</protein>
<evidence type="ECO:0000313" key="3">
    <source>
        <dbReference type="Proteomes" id="UP000027222"/>
    </source>
</evidence>
<feature type="transmembrane region" description="Helical" evidence="1">
    <location>
        <begin position="94"/>
        <end position="115"/>
    </location>
</feature>
<sequence>MQLPPSTTVMSSLSPTACIQPNPDISGIGVRVSIYAQAFLSLVPLAIFAMDGEITLEESLAINDIVMTNELTACALLVSAIIQARTYGLSTYHANIVLVLSWITFVPCMATAYFGPVLNRKLMESQSEADMKFRKRVAWKLHLRGLVVWVHYIAVAGLGIWVWSDVKTFGSQPDCTPRTFVLIFGYNIPVTNQGLRVVALYLYGSFALSAAIVPVYIPFMQYRQRRRARRAPPRPESPSDVDSYTRNRREKRNMRTWCFVLLLAAGTEILFVASTEVLITRSKGLVQSGESQWTFGQSLAVFLVLIPLVSTIGELQKGYEELREKRKREPLQPREA</sequence>
<keyword evidence="1" id="KW-0812">Transmembrane</keyword>
<feature type="transmembrane region" description="Helical" evidence="1">
    <location>
        <begin position="141"/>
        <end position="163"/>
    </location>
</feature>
<keyword evidence="3" id="KW-1185">Reference proteome</keyword>
<dbReference type="HOGENOM" id="CLU_052677_1_0_1"/>
<reference evidence="3" key="1">
    <citation type="journal article" date="2014" name="Proc. Natl. Acad. Sci. U.S.A.">
        <title>Extensive sampling of basidiomycete genomes demonstrates inadequacy of the white-rot/brown-rot paradigm for wood decay fungi.</title>
        <authorList>
            <person name="Riley R."/>
            <person name="Salamov A.A."/>
            <person name="Brown D.W."/>
            <person name="Nagy L.G."/>
            <person name="Floudas D."/>
            <person name="Held B.W."/>
            <person name="Levasseur A."/>
            <person name="Lombard V."/>
            <person name="Morin E."/>
            <person name="Otillar R."/>
            <person name="Lindquist E.A."/>
            <person name="Sun H."/>
            <person name="LaButti K.M."/>
            <person name="Schmutz J."/>
            <person name="Jabbour D."/>
            <person name="Luo H."/>
            <person name="Baker S.E."/>
            <person name="Pisabarro A.G."/>
            <person name="Walton J.D."/>
            <person name="Blanchette R.A."/>
            <person name="Henrissat B."/>
            <person name="Martin F."/>
            <person name="Cullen D."/>
            <person name="Hibbett D.S."/>
            <person name="Grigoriev I.V."/>
        </authorList>
    </citation>
    <scope>NUCLEOTIDE SEQUENCE [LARGE SCALE GENOMIC DNA]</scope>
    <source>
        <strain evidence="3">CBS 339.88</strain>
    </source>
</reference>
<feature type="transmembrane region" description="Helical" evidence="1">
    <location>
        <begin position="295"/>
        <end position="315"/>
    </location>
</feature>
<accession>A0A067SQF3</accession>
<keyword evidence="1" id="KW-1133">Transmembrane helix</keyword>
<evidence type="ECO:0000256" key="1">
    <source>
        <dbReference type="SAM" id="Phobius"/>
    </source>
</evidence>
<dbReference type="OrthoDB" id="3351993at2759"/>
<evidence type="ECO:0000313" key="2">
    <source>
        <dbReference type="EMBL" id="KDR73121.1"/>
    </source>
</evidence>
<name>A0A067SQF3_GALM3</name>
<organism evidence="2 3">
    <name type="scientific">Galerina marginata (strain CBS 339.88)</name>
    <dbReference type="NCBI Taxonomy" id="685588"/>
    <lineage>
        <taxon>Eukaryota</taxon>
        <taxon>Fungi</taxon>
        <taxon>Dikarya</taxon>
        <taxon>Basidiomycota</taxon>
        <taxon>Agaricomycotina</taxon>
        <taxon>Agaricomycetes</taxon>
        <taxon>Agaricomycetidae</taxon>
        <taxon>Agaricales</taxon>
        <taxon>Agaricineae</taxon>
        <taxon>Strophariaceae</taxon>
        <taxon>Galerina</taxon>
    </lineage>
</organism>
<dbReference type="EMBL" id="KL142386">
    <property type="protein sequence ID" value="KDR73121.1"/>
    <property type="molecule type" value="Genomic_DNA"/>
</dbReference>
<keyword evidence="1" id="KW-0472">Membrane</keyword>
<feature type="transmembrane region" description="Helical" evidence="1">
    <location>
        <begin position="32"/>
        <end position="50"/>
    </location>
</feature>
<dbReference type="Proteomes" id="UP000027222">
    <property type="component" value="Unassembled WGS sequence"/>
</dbReference>